<dbReference type="Pfam" id="PF06966">
    <property type="entry name" value="DUF1295"/>
    <property type="match status" value="1"/>
</dbReference>
<keyword evidence="2" id="KW-1133">Transmembrane helix</keyword>
<dbReference type="PANTHER" id="PTHR32251">
    <property type="entry name" value="3-OXO-5-ALPHA-STEROID 4-DEHYDROGENASE"/>
    <property type="match status" value="1"/>
</dbReference>
<dbReference type="EMBL" id="HBIP01012592">
    <property type="protein sequence ID" value="CAE0492081.1"/>
    <property type="molecule type" value="Transcribed_RNA"/>
</dbReference>
<reference evidence="3" key="1">
    <citation type="submission" date="2021-01" db="EMBL/GenBank/DDBJ databases">
        <authorList>
            <person name="Corre E."/>
            <person name="Pelletier E."/>
            <person name="Niang G."/>
            <person name="Scheremetjew M."/>
            <person name="Finn R."/>
            <person name="Kale V."/>
            <person name="Holt S."/>
            <person name="Cochrane G."/>
            <person name="Meng A."/>
            <person name="Brown T."/>
            <person name="Cohen L."/>
        </authorList>
    </citation>
    <scope>NUCLEOTIDE SEQUENCE</scope>
    <source>
        <strain evidence="3">CCMP1320</strain>
    </source>
</reference>
<feature type="region of interest" description="Disordered" evidence="1">
    <location>
        <begin position="77"/>
        <end position="217"/>
    </location>
</feature>
<dbReference type="GO" id="GO:0016020">
    <property type="term" value="C:membrane"/>
    <property type="evidence" value="ECO:0007669"/>
    <property type="project" value="TreeGrafter"/>
</dbReference>
<evidence type="ECO:0000313" key="3">
    <source>
        <dbReference type="EMBL" id="CAE0492081.1"/>
    </source>
</evidence>
<feature type="compositionally biased region" description="Low complexity" evidence="1">
    <location>
        <begin position="94"/>
        <end position="114"/>
    </location>
</feature>
<name>A0A7S3QT16_DUNTE</name>
<evidence type="ECO:0000256" key="1">
    <source>
        <dbReference type="SAM" id="MobiDB-lite"/>
    </source>
</evidence>
<feature type="transmembrane region" description="Helical" evidence="2">
    <location>
        <begin position="252"/>
        <end position="270"/>
    </location>
</feature>
<feature type="compositionally biased region" description="Low complexity" evidence="1">
    <location>
        <begin position="126"/>
        <end position="141"/>
    </location>
</feature>
<keyword evidence="2" id="KW-0472">Membrane</keyword>
<feature type="transmembrane region" description="Helical" evidence="2">
    <location>
        <begin position="312"/>
        <end position="331"/>
    </location>
</feature>
<evidence type="ECO:0008006" key="4">
    <source>
        <dbReference type="Google" id="ProtNLM"/>
    </source>
</evidence>
<sequence>MAQYIDRNVLVPGAELELPGVEAVFGTVLRATRATRWYPNGRVEIGFQDGSKRMVPVDEFKEDWLVDSGVDAIATIHTPVDPPLTAPPSRRRSTTAASTRKTPSRTPSKTPSRPSVDEDEDPQLPPSSTSRSPTRKSTASKASRPAPAEARGTNEEEFVFAALPKSSQDLTPPHVDERNSAGLASPPPPSLRQRRSLAGNSTPTLPSTPTLQSALKKNMLRTPSIKKSVSFTGMDSMSQVTTIPRISVWSNLLNFLIMVAVALPALKIGIDVCSLPGPGEAGSPPPLPKIELTLANLTSMDWWLRLGYWKPLLFVNLLAFFNVDVLFWIVAQIQGTTWLIDPYWTLIPLLIQAFYQYHPLAQADLWRGLVVSTLLRLWSARLTLSYLRREEWQFGAREDWRYTDLAKQYGRIWPVLSFFATYLVQHVMLVGITLPLYAVFTSAAPWTPLDTAAAVLTAAGMAISYTADNQLNAFMKENQRRQAEGMPVQLILDSGLWRYSRHPNYFGEQLFWWALSLFAVRLGQPWMVLGTLFNSLCMIPVTMMTEGRMLARPERAELFKEYQRTTSVWVPWFKKT</sequence>
<dbReference type="PANTHER" id="PTHR32251:SF23">
    <property type="entry name" value="3-OXO-5-ALPHA-STEROID 4-DEHYDROGENASE (DUF1295)"/>
    <property type="match status" value="1"/>
</dbReference>
<evidence type="ECO:0000256" key="2">
    <source>
        <dbReference type="SAM" id="Phobius"/>
    </source>
</evidence>
<protein>
    <recommendedName>
        <fullName evidence="4">Steroid 5-alpha reductase C-terminal domain-containing protein</fullName>
    </recommendedName>
</protein>
<proteinExistence type="predicted"/>
<gene>
    <name evidence="3" type="ORF">DTER00134_LOCUS7154</name>
</gene>
<dbReference type="AlphaFoldDB" id="A0A7S3QT16"/>
<feature type="compositionally biased region" description="Low complexity" evidence="1">
    <location>
        <begin position="196"/>
        <end position="215"/>
    </location>
</feature>
<feature type="transmembrane region" description="Helical" evidence="2">
    <location>
        <begin position="415"/>
        <end position="440"/>
    </location>
</feature>
<dbReference type="PROSITE" id="PS50244">
    <property type="entry name" value="S5A_REDUCTASE"/>
    <property type="match status" value="1"/>
</dbReference>
<dbReference type="InterPro" id="IPR010721">
    <property type="entry name" value="UstE-like"/>
</dbReference>
<accession>A0A7S3QT16</accession>
<organism evidence="3">
    <name type="scientific">Dunaliella tertiolecta</name>
    <name type="common">Green alga</name>
    <dbReference type="NCBI Taxonomy" id="3047"/>
    <lineage>
        <taxon>Eukaryota</taxon>
        <taxon>Viridiplantae</taxon>
        <taxon>Chlorophyta</taxon>
        <taxon>core chlorophytes</taxon>
        <taxon>Chlorophyceae</taxon>
        <taxon>CS clade</taxon>
        <taxon>Chlamydomonadales</taxon>
        <taxon>Dunaliellaceae</taxon>
        <taxon>Dunaliella</taxon>
    </lineage>
</organism>
<keyword evidence="2" id="KW-0812">Transmembrane</keyword>
<dbReference type="Gene3D" id="1.20.120.1630">
    <property type="match status" value="1"/>
</dbReference>